<proteinExistence type="predicted"/>
<comment type="caution">
    <text evidence="1">The sequence shown here is derived from an EMBL/GenBank/DDBJ whole genome shotgun (WGS) entry which is preliminary data.</text>
</comment>
<protein>
    <submittedName>
        <fullName evidence="1">Uncharacterized protein</fullName>
    </submittedName>
</protein>
<sequence length="63" mass="7260">MVVVQVLHKGGVKGVGKFQIHHFAPIESYNWWVSLAPRHLIRQTRSQHKGRAKRGNLTLYNLT</sequence>
<reference evidence="1 2" key="1">
    <citation type="submission" date="2019-05" db="EMBL/GenBank/DDBJ databases">
        <title>Another draft genome of Portunus trituberculatus and its Hox gene families provides insights of decapod evolution.</title>
        <authorList>
            <person name="Jeong J.-H."/>
            <person name="Song I."/>
            <person name="Kim S."/>
            <person name="Choi T."/>
            <person name="Kim D."/>
            <person name="Ryu S."/>
            <person name="Kim W."/>
        </authorList>
    </citation>
    <scope>NUCLEOTIDE SEQUENCE [LARGE SCALE GENOMIC DNA]</scope>
    <source>
        <tissue evidence="1">Muscle</tissue>
    </source>
</reference>
<organism evidence="1 2">
    <name type="scientific">Portunus trituberculatus</name>
    <name type="common">Swimming crab</name>
    <name type="synonym">Neptunus trituberculatus</name>
    <dbReference type="NCBI Taxonomy" id="210409"/>
    <lineage>
        <taxon>Eukaryota</taxon>
        <taxon>Metazoa</taxon>
        <taxon>Ecdysozoa</taxon>
        <taxon>Arthropoda</taxon>
        <taxon>Crustacea</taxon>
        <taxon>Multicrustacea</taxon>
        <taxon>Malacostraca</taxon>
        <taxon>Eumalacostraca</taxon>
        <taxon>Eucarida</taxon>
        <taxon>Decapoda</taxon>
        <taxon>Pleocyemata</taxon>
        <taxon>Brachyura</taxon>
        <taxon>Eubrachyura</taxon>
        <taxon>Portunoidea</taxon>
        <taxon>Portunidae</taxon>
        <taxon>Portuninae</taxon>
        <taxon>Portunus</taxon>
    </lineage>
</organism>
<evidence type="ECO:0000313" key="1">
    <source>
        <dbReference type="EMBL" id="MPD02540.1"/>
    </source>
</evidence>
<dbReference type="EMBL" id="VSRR010131909">
    <property type="protein sequence ID" value="MPD02540.1"/>
    <property type="molecule type" value="Genomic_DNA"/>
</dbReference>
<gene>
    <name evidence="1" type="ORF">E2C01_098129</name>
</gene>
<evidence type="ECO:0000313" key="2">
    <source>
        <dbReference type="Proteomes" id="UP000324222"/>
    </source>
</evidence>
<keyword evidence="2" id="KW-1185">Reference proteome</keyword>
<dbReference type="AlphaFoldDB" id="A0A5B7K6A9"/>
<accession>A0A5B7K6A9</accession>
<name>A0A5B7K6A9_PORTR</name>
<dbReference type="Proteomes" id="UP000324222">
    <property type="component" value="Unassembled WGS sequence"/>
</dbReference>